<keyword evidence="3" id="KW-0309">Germination</keyword>
<feature type="domain" description="Spore germination GerAC-like C-terminal" evidence="8">
    <location>
        <begin position="222"/>
        <end position="386"/>
    </location>
</feature>
<dbReference type="Pfam" id="PF05504">
    <property type="entry name" value="Spore_GerAC"/>
    <property type="match status" value="1"/>
</dbReference>
<accession>A0A168QXT7</accession>
<dbReference type="RefSeq" id="WP_068645976.1">
    <property type="nucleotide sequence ID" value="NZ_CP043611.1"/>
</dbReference>
<dbReference type="EMBL" id="LVJI01000001">
    <property type="protein sequence ID" value="OAB48343.1"/>
    <property type="molecule type" value="Genomic_DNA"/>
</dbReference>
<feature type="domain" description="Spore germination protein N-terminal" evidence="9">
    <location>
        <begin position="24"/>
        <end position="196"/>
    </location>
</feature>
<evidence type="ECO:0000256" key="7">
    <source>
        <dbReference type="ARBA" id="ARBA00023288"/>
    </source>
</evidence>
<proteinExistence type="inferred from homology"/>
<organism evidence="10 11">
    <name type="scientific">Paenibacillus antarcticus</name>
    <dbReference type="NCBI Taxonomy" id="253703"/>
    <lineage>
        <taxon>Bacteria</taxon>
        <taxon>Bacillati</taxon>
        <taxon>Bacillota</taxon>
        <taxon>Bacilli</taxon>
        <taxon>Bacillales</taxon>
        <taxon>Paenibacillaceae</taxon>
        <taxon>Paenibacillus</taxon>
    </lineage>
</organism>
<dbReference type="GO" id="GO:0009847">
    <property type="term" value="P:spore germination"/>
    <property type="evidence" value="ECO:0007669"/>
    <property type="project" value="InterPro"/>
</dbReference>
<sequence>MKRMGLLLCICILLAISVTGCWSRRELNDLAIAVGLGIDKVGDKYNISVQVVEPSEVAGNKSSGVAPVTMYQATANSLLEALRKMTTISPRKIYIAHLRIVVISEALAREGIGNALDFMSRDPEARNDFYVVVAKDAKAIDTLKILTNLEKVPAVRLFSSLDTSEKQWAPTMAVKLDKLISDLVSEGRQPVLTGLRVIGDPKIGETKKNVESILSPADLQYSGLAVFKSDKLIGWLSDEEGKAYNYINNNVSSTAGSVNCPKGGKVTFRIIRSDSKVKGSMRNERPQIDIEVKTEAHLAEVQCTLDLTKPETITTLQKLAEQKLIDMIDTTIARVQQDYKVDIFGFGEAIRRSNPKAWKTLKNNWDHTFTNISVNVKAQYKIQQLGKVSDSFLEKMKEQNGVR</sequence>
<dbReference type="Pfam" id="PF25198">
    <property type="entry name" value="Spore_GerAC_N"/>
    <property type="match status" value="1"/>
</dbReference>
<dbReference type="GO" id="GO:0016020">
    <property type="term" value="C:membrane"/>
    <property type="evidence" value="ECO:0007669"/>
    <property type="project" value="UniProtKB-SubCell"/>
</dbReference>
<dbReference type="InterPro" id="IPR038501">
    <property type="entry name" value="Spore_GerAC_C_sf"/>
</dbReference>
<evidence type="ECO:0000256" key="4">
    <source>
        <dbReference type="ARBA" id="ARBA00022729"/>
    </source>
</evidence>
<evidence type="ECO:0000313" key="10">
    <source>
        <dbReference type="EMBL" id="OAB48343.1"/>
    </source>
</evidence>
<dbReference type="Proteomes" id="UP000077355">
    <property type="component" value="Unassembled WGS sequence"/>
</dbReference>
<protein>
    <submittedName>
        <fullName evidence="10">Spore gernimation protein GerC</fullName>
    </submittedName>
</protein>
<keyword evidence="11" id="KW-1185">Reference proteome</keyword>
<evidence type="ECO:0000259" key="8">
    <source>
        <dbReference type="Pfam" id="PF05504"/>
    </source>
</evidence>
<dbReference type="InterPro" id="IPR057336">
    <property type="entry name" value="GerAC_N"/>
</dbReference>
<evidence type="ECO:0000256" key="2">
    <source>
        <dbReference type="ARBA" id="ARBA00007886"/>
    </source>
</evidence>
<dbReference type="InterPro" id="IPR008844">
    <property type="entry name" value="Spore_GerAC-like"/>
</dbReference>
<evidence type="ECO:0000313" key="11">
    <source>
        <dbReference type="Proteomes" id="UP000077355"/>
    </source>
</evidence>
<comment type="caution">
    <text evidence="10">The sequence shown here is derived from an EMBL/GenBank/DDBJ whole genome shotgun (WGS) entry which is preliminary data.</text>
</comment>
<dbReference type="PANTHER" id="PTHR35789:SF1">
    <property type="entry name" value="SPORE GERMINATION PROTEIN B3"/>
    <property type="match status" value="1"/>
</dbReference>
<gene>
    <name evidence="10" type="ORF">PBAT_01520</name>
</gene>
<keyword evidence="4" id="KW-0732">Signal</keyword>
<dbReference type="NCBIfam" id="TIGR02887">
    <property type="entry name" value="spore_ger_x_C"/>
    <property type="match status" value="1"/>
</dbReference>
<evidence type="ECO:0000256" key="5">
    <source>
        <dbReference type="ARBA" id="ARBA00023136"/>
    </source>
</evidence>
<comment type="subcellular location">
    <subcellularLocation>
        <location evidence="1">Membrane</location>
        <topology evidence="1">Lipid-anchor</topology>
    </subcellularLocation>
</comment>
<dbReference type="InterPro" id="IPR046953">
    <property type="entry name" value="Spore_GerAC-like_C"/>
</dbReference>
<dbReference type="OrthoDB" id="9816067at2"/>
<dbReference type="PROSITE" id="PS51257">
    <property type="entry name" value="PROKAR_LIPOPROTEIN"/>
    <property type="match status" value="1"/>
</dbReference>
<evidence type="ECO:0000256" key="3">
    <source>
        <dbReference type="ARBA" id="ARBA00022544"/>
    </source>
</evidence>
<keyword evidence="6" id="KW-0564">Palmitate</keyword>
<keyword evidence="7" id="KW-0449">Lipoprotein</keyword>
<name>A0A168QXT7_9BACL</name>
<comment type="similarity">
    <text evidence="2">Belongs to the GerABKC lipoprotein family.</text>
</comment>
<dbReference type="Gene3D" id="3.30.300.210">
    <property type="entry name" value="Nutrient germinant receptor protein C, domain 3"/>
    <property type="match status" value="1"/>
</dbReference>
<evidence type="ECO:0000256" key="1">
    <source>
        <dbReference type="ARBA" id="ARBA00004635"/>
    </source>
</evidence>
<evidence type="ECO:0000259" key="9">
    <source>
        <dbReference type="Pfam" id="PF25198"/>
    </source>
</evidence>
<dbReference type="PANTHER" id="PTHR35789">
    <property type="entry name" value="SPORE GERMINATION PROTEIN B3"/>
    <property type="match status" value="1"/>
</dbReference>
<dbReference type="Gene3D" id="6.20.190.10">
    <property type="entry name" value="Nutrient germinant receptor protein C, domain 1"/>
    <property type="match status" value="1"/>
</dbReference>
<reference evidence="10 11" key="1">
    <citation type="submission" date="2016-03" db="EMBL/GenBank/DDBJ databases">
        <title>Draft genome sequence of Paenibacillus antarcticus CECT 5836.</title>
        <authorList>
            <person name="Shin S.-K."/>
            <person name="Yi H."/>
        </authorList>
    </citation>
    <scope>NUCLEOTIDE SEQUENCE [LARGE SCALE GENOMIC DNA]</scope>
    <source>
        <strain evidence="10 11">CECT 5836</strain>
    </source>
</reference>
<evidence type="ECO:0000256" key="6">
    <source>
        <dbReference type="ARBA" id="ARBA00023139"/>
    </source>
</evidence>
<keyword evidence="5" id="KW-0472">Membrane</keyword>
<dbReference type="AlphaFoldDB" id="A0A168QXT7"/>